<protein>
    <submittedName>
        <fullName evidence="3">PLP-dependent transferase</fullName>
    </submittedName>
</protein>
<accession>A0A9P4URR6</accession>
<name>A0A9P4URR6_9PEZI</name>
<dbReference type="PANTHER" id="PTHR43092">
    <property type="entry name" value="L-CYSTEINE DESULFHYDRASE"/>
    <property type="match status" value="1"/>
</dbReference>
<dbReference type="Pfam" id="PF00266">
    <property type="entry name" value="Aminotran_5"/>
    <property type="match status" value="1"/>
</dbReference>
<dbReference type="InterPro" id="IPR015421">
    <property type="entry name" value="PyrdxlP-dep_Trfase_major"/>
</dbReference>
<sequence>MSEARPCEYQFFTRTSLLKQQRGIIAQYLKAPVGNCVFVQNATTGVNTVLRNIVFKPGDVIIYFATIYGSCEKTISYITETTPAESRKISYTYPVSDDFLCSAFESAVDDVRAQGKNPRICTFDTITSMPGVRMPFERLTALCRQHGVLSLIDGAHSVGQIPLDLGTLDPDFFVSNCHKWLFTPRGSAIFYVAERSQALMRSTLPTSHGFVPLPTPGAPPIANPMTKTDENAFETQFAFVGTMDMNTYFCVGAALEWRGKLRWRDHAGEDAVHNYLQHLARRAGDIVSTALGPGAAILENEERTLGRCAFATVRLPLDYQQLTGGDSALGYQCWDWIRNTLIHEYKTFIPPVFYNGSFWVRLSAQVYLDEDDFVWGANVLKEICKRAQKGEWKKEAAVAKI</sequence>
<proteinExistence type="predicted"/>
<keyword evidence="3" id="KW-0808">Transferase</keyword>
<organism evidence="3 4">
    <name type="scientific">Polychaeton citri CBS 116435</name>
    <dbReference type="NCBI Taxonomy" id="1314669"/>
    <lineage>
        <taxon>Eukaryota</taxon>
        <taxon>Fungi</taxon>
        <taxon>Dikarya</taxon>
        <taxon>Ascomycota</taxon>
        <taxon>Pezizomycotina</taxon>
        <taxon>Dothideomycetes</taxon>
        <taxon>Dothideomycetidae</taxon>
        <taxon>Capnodiales</taxon>
        <taxon>Capnodiaceae</taxon>
        <taxon>Polychaeton</taxon>
    </lineage>
</organism>
<keyword evidence="4" id="KW-1185">Reference proteome</keyword>
<dbReference type="Proteomes" id="UP000799441">
    <property type="component" value="Unassembled WGS sequence"/>
</dbReference>
<dbReference type="InterPro" id="IPR000192">
    <property type="entry name" value="Aminotrans_V_dom"/>
</dbReference>
<keyword evidence="1" id="KW-0663">Pyridoxal phosphate</keyword>
<dbReference type="InterPro" id="IPR015424">
    <property type="entry name" value="PyrdxlP-dep_Trfase"/>
</dbReference>
<evidence type="ECO:0000256" key="1">
    <source>
        <dbReference type="ARBA" id="ARBA00022898"/>
    </source>
</evidence>
<dbReference type="SUPFAM" id="SSF53383">
    <property type="entry name" value="PLP-dependent transferases"/>
    <property type="match status" value="1"/>
</dbReference>
<comment type="caution">
    <text evidence="3">The sequence shown here is derived from an EMBL/GenBank/DDBJ whole genome shotgun (WGS) entry which is preliminary data.</text>
</comment>
<dbReference type="GO" id="GO:0016740">
    <property type="term" value="F:transferase activity"/>
    <property type="evidence" value="ECO:0007669"/>
    <property type="project" value="UniProtKB-KW"/>
</dbReference>
<feature type="domain" description="Aminotransferase class V" evidence="2">
    <location>
        <begin position="15"/>
        <end position="206"/>
    </location>
</feature>
<dbReference type="Gene3D" id="3.40.640.10">
    <property type="entry name" value="Type I PLP-dependent aspartate aminotransferase-like (Major domain)"/>
    <property type="match status" value="1"/>
</dbReference>
<dbReference type="OrthoDB" id="5978656at2759"/>
<dbReference type="AlphaFoldDB" id="A0A9P4URR6"/>
<evidence type="ECO:0000313" key="4">
    <source>
        <dbReference type="Proteomes" id="UP000799441"/>
    </source>
</evidence>
<dbReference type="EMBL" id="MU003779">
    <property type="protein sequence ID" value="KAF2722881.1"/>
    <property type="molecule type" value="Genomic_DNA"/>
</dbReference>
<gene>
    <name evidence="3" type="ORF">K431DRAFT_283392</name>
</gene>
<evidence type="ECO:0000313" key="3">
    <source>
        <dbReference type="EMBL" id="KAF2722881.1"/>
    </source>
</evidence>
<reference evidence="3" key="1">
    <citation type="journal article" date="2020" name="Stud. Mycol.">
        <title>101 Dothideomycetes genomes: a test case for predicting lifestyles and emergence of pathogens.</title>
        <authorList>
            <person name="Haridas S."/>
            <person name="Albert R."/>
            <person name="Binder M."/>
            <person name="Bloem J."/>
            <person name="Labutti K."/>
            <person name="Salamov A."/>
            <person name="Andreopoulos B."/>
            <person name="Baker S."/>
            <person name="Barry K."/>
            <person name="Bills G."/>
            <person name="Bluhm B."/>
            <person name="Cannon C."/>
            <person name="Castanera R."/>
            <person name="Culley D."/>
            <person name="Daum C."/>
            <person name="Ezra D."/>
            <person name="Gonzalez J."/>
            <person name="Henrissat B."/>
            <person name="Kuo A."/>
            <person name="Liang C."/>
            <person name="Lipzen A."/>
            <person name="Lutzoni F."/>
            <person name="Magnuson J."/>
            <person name="Mondo S."/>
            <person name="Nolan M."/>
            <person name="Ohm R."/>
            <person name="Pangilinan J."/>
            <person name="Park H.-J."/>
            <person name="Ramirez L."/>
            <person name="Alfaro M."/>
            <person name="Sun H."/>
            <person name="Tritt A."/>
            <person name="Yoshinaga Y."/>
            <person name="Zwiers L.-H."/>
            <person name="Turgeon B."/>
            <person name="Goodwin S."/>
            <person name="Spatafora J."/>
            <person name="Crous P."/>
            <person name="Grigoriev I."/>
        </authorList>
    </citation>
    <scope>NUCLEOTIDE SEQUENCE</scope>
    <source>
        <strain evidence="3">CBS 116435</strain>
    </source>
</reference>
<dbReference type="PANTHER" id="PTHR43092:SF2">
    <property type="entry name" value="HERCYNYLCYSTEINE SULFOXIDE LYASE"/>
    <property type="match status" value="1"/>
</dbReference>
<evidence type="ECO:0000259" key="2">
    <source>
        <dbReference type="Pfam" id="PF00266"/>
    </source>
</evidence>